<protein>
    <recommendedName>
        <fullName evidence="3">Adenylyl cyclase-associated protein</fullName>
    </recommendedName>
</protein>
<dbReference type="EMBL" id="JAEUBG010004811">
    <property type="protein sequence ID" value="KAH3680014.1"/>
    <property type="molecule type" value="Genomic_DNA"/>
</dbReference>
<feature type="compositionally biased region" description="Low complexity" evidence="4">
    <location>
        <begin position="277"/>
        <end position="289"/>
    </location>
</feature>
<evidence type="ECO:0000256" key="4">
    <source>
        <dbReference type="SAM" id="MobiDB-lite"/>
    </source>
</evidence>
<dbReference type="Pfam" id="PF21938">
    <property type="entry name" value="CAP_N"/>
    <property type="match status" value="1"/>
</dbReference>
<sequence length="548" mass="58465">MAHPQRDSFDALFERLEKATTALEQIVTSNSSEAKAATGAEGTAPEVSATNASAVAATAAAVAAPTGAVNVDKSLSVTSASQPEGQTPAVQAFDEFLELYIQPFVSVSKEISPLLGEQAQHFATAFSTQRQFIVAAGISSKPDMTSASFASLLAPLQESILKVSDLKDANRRSELFDNLNSISEGTGVLSWFLTPTPQSYVTDIKDSATFWTNKVLKQFKEKDERQVDWVKLFLNIFDGLKLYAKQWHTTGLTFAVADKIQGSFEENLKKINEEPKSTSAGSSISAPAAGGPPPPPPPPPPANLFDDITPASTASAAPSGGLNAVFSELNQGENITKGLKKVDKSQMTHKNPSLRASSAVPGKKSPPPKPVKPAHLSKSPATSPAPSIITKPEPIVELRDSKWFIKNVEDKHDVVIDVELSQSIFIADCKNATIQVKGKANAISISNTFKLALVVESLVSGVDIVNSKKFGIQVLQSIPMLSCDRCDEGQVYLSEESLTTEVYTSSTTALNVNLPQTDGDFKECGVPEQLKHTFVGGVLKSEIVEHAG</sequence>
<dbReference type="InterPro" id="IPR017901">
    <property type="entry name" value="C-CAP_CF_C-like"/>
</dbReference>
<dbReference type="AlphaFoldDB" id="A0A9P8TIG4"/>
<dbReference type="Gene3D" id="1.25.40.330">
    <property type="entry name" value="Adenylate cyclase-associated CAP, N-terminal domain"/>
    <property type="match status" value="1"/>
</dbReference>
<reference evidence="6" key="1">
    <citation type="journal article" date="2021" name="Open Biol.">
        <title>Shared evolutionary footprints suggest mitochondrial oxidative damage underlies multiple complex I losses in fungi.</title>
        <authorList>
            <person name="Schikora-Tamarit M.A."/>
            <person name="Marcet-Houben M."/>
            <person name="Nosek J."/>
            <person name="Gabaldon T."/>
        </authorList>
    </citation>
    <scope>NUCLEOTIDE SEQUENCE</scope>
    <source>
        <strain evidence="6">CBS2887</strain>
    </source>
</reference>
<dbReference type="InterPro" id="IPR016098">
    <property type="entry name" value="CAP/MinC_C"/>
</dbReference>
<dbReference type="InterPro" id="IPR036222">
    <property type="entry name" value="CAP_N_sf"/>
</dbReference>
<dbReference type="FunFam" id="1.25.40.330:FF:000001">
    <property type="entry name" value="Adenylyl cyclase-associated protein"/>
    <property type="match status" value="1"/>
</dbReference>
<comment type="caution">
    <text evidence="6">The sequence shown here is derived from an EMBL/GenBank/DDBJ whole genome shotgun (WGS) entry which is preliminary data.</text>
</comment>
<feature type="domain" description="C-CAP/cofactor C-like" evidence="5">
    <location>
        <begin position="384"/>
        <end position="528"/>
    </location>
</feature>
<accession>A0A9P8TIG4</accession>
<dbReference type="PANTHER" id="PTHR10652:SF0">
    <property type="entry name" value="ADENYLYL CYCLASE-ASSOCIATED PROTEIN"/>
    <property type="match status" value="1"/>
</dbReference>
<feature type="region of interest" description="Disordered" evidence="4">
    <location>
        <begin position="274"/>
        <end position="319"/>
    </location>
</feature>
<evidence type="ECO:0000259" key="5">
    <source>
        <dbReference type="PROSITE" id="PS51329"/>
    </source>
</evidence>
<dbReference type="InterPro" id="IPR053950">
    <property type="entry name" value="CAP_N"/>
</dbReference>
<gene>
    <name evidence="6" type="ORF">WICPIJ_008447</name>
</gene>
<dbReference type="OrthoDB" id="77251at2759"/>
<feature type="compositionally biased region" description="Low complexity" evidence="4">
    <location>
        <begin position="309"/>
        <end position="319"/>
    </location>
</feature>
<dbReference type="GO" id="GO:0007015">
    <property type="term" value="P:actin filament organization"/>
    <property type="evidence" value="ECO:0007669"/>
    <property type="project" value="TreeGrafter"/>
</dbReference>
<dbReference type="Proteomes" id="UP000774326">
    <property type="component" value="Unassembled WGS sequence"/>
</dbReference>
<evidence type="ECO:0000256" key="2">
    <source>
        <dbReference type="ARBA" id="ARBA00054756"/>
    </source>
</evidence>
<dbReference type="GO" id="GO:0005737">
    <property type="term" value="C:cytoplasm"/>
    <property type="evidence" value="ECO:0007669"/>
    <property type="project" value="TreeGrafter"/>
</dbReference>
<dbReference type="SMART" id="SM00673">
    <property type="entry name" value="CARP"/>
    <property type="match status" value="2"/>
</dbReference>
<evidence type="ECO:0000313" key="6">
    <source>
        <dbReference type="EMBL" id="KAH3680014.1"/>
    </source>
</evidence>
<feature type="region of interest" description="Disordered" evidence="4">
    <location>
        <begin position="342"/>
        <end position="388"/>
    </location>
</feature>
<organism evidence="6 7">
    <name type="scientific">Wickerhamomyces pijperi</name>
    <name type="common">Yeast</name>
    <name type="synonym">Pichia pijperi</name>
    <dbReference type="NCBI Taxonomy" id="599730"/>
    <lineage>
        <taxon>Eukaryota</taxon>
        <taxon>Fungi</taxon>
        <taxon>Dikarya</taxon>
        <taxon>Ascomycota</taxon>
        <taxon>Saccharomycotina</taxon>
        <taxon>Saccharomycetes</taxon>
        <taxon>Phaffomycetales</taxon>
        <taxon>Wickerhamomycetaceae</taxon>
        <taxon>Wickerhamomyces</taxon>
    </lineage>
</organism>
<dbReference type="SUPFAM" id="SSF69340">
    <property type="entry name" value="C-terminal domain of adenylylcyclase associated protein"/>
    <property type="match status" value="1"/>
</dbReference>
<dbReference type="Gene3D" id="2.160.20.70">
    <property type="match status" value="1"/>
</dbReference>
<dbReference type="InterPro" id="IPR036223">
    <property type="entry name" value="CAP_C_sf"/>
</dbReference>
<evidence type="ECO:0000256" key="1">
    <source>
        <dbReference type="ARBA" id="ARBA00007659"/>
    </source>
</evidence>
<name>A0A9P8TIG4_WICPI</name>
<dbReference type="GO" id="GO:0008179">
    <property type="term" value="F:adenylate cyclase binding"/>
    <property type="evidence" value="ECO:0007669"/>
    <property type="project" value="TreeGrafter"/>
</dbReference>
<feature type="compositionally biased region" description="Pro residues" evidence="4">
    <location>
        <begin position="290"/>
        <end position="302"/>
    </location>
</feature>
<comment type="similarity">
    <text evidence="1">Belongs to the CAP family.</text>
</comment>
<dbReference type="PANTHER" id="PTHR10652">
    <property type="entry name" value="ADENYLYL CYCLASE-ASSOCIATED PROTEIN"/>
    <property type="match status" value="1"/>
</dbReference>
<evidence type="ECO:0000313" key="7">
    <source>
        <dbReference type="Proteomes" id="UP000774326"/>
    </source>
</evidence>
<dbReference type="Pfam" id="PF08603">
    <property type="entry name" value="CAP_C"/>
    <property type="match status" value="1"/>
</dbReference>
<keyword evidence="7" id="KW-1185">Reference proteome</keyword>
<dbReference type="InterPro" id="IPR006599">
    <property type="entry name" value="CARP_motif"/>
</dbReference>
<proteinExistence type="inferred from homology"/>
<dbReference type="GO" id="GO:0019933">
    <property type="term" value="P:cAMP-mediated signaling"/>
    <property type="evidence" value="ECO:0007669"/>
    <property type="project" value="TreeGrafter"/>
</dbReference>
<comment type="function">
    <text evidence="2">The N-terminal domain binds to adenylyl cyclase, thereby enabling adenylyl cyclase to be activated by upstream regulatory signals, such as Ras. The C-terminal domain is required for normal cellular morphology and growth control.</text>
</comment>
<dbReference type="GO" id="GO:0003779">
    <property type="term" value="F:actin binding"/>
    <property type="evidence" value="ECO:0007669"/>
    <property type="project" value="InterPro"/>
</dbReference>
<evidence type="ECO:0000256" key="3">
    <source>
        <dbReference type="ARBA" id="ARBA00072052"/>
    </source>
</evidence>
<dbReference type="InterPro" id="IPR001837">
    <property type="entry name" value="Adenylate_cyclase-assoc_CAP"/>
</dbReference>
<dbReference type="SUPFAM" id="SSF101278">
    <property type="entry name" value="N-terminal domain of adenylylcyclase associated protein, CAP"/>
    <property type="match status" value="1"/>
</dbReference>
<reference evidence="6" key="2">
    <citation type="submission" date="2021-01" db="EMBL/GenBank/DDBJ databases">
        <authorList>
            <person name="Schikora-Tamarit M.A."/>
        </authorList>
    </citation>
    <scope>NUCLEOTIDE SEQUENCE</scope>
    <source>
        <strain evidence="6">CBS2887</strain>
    </source>
</reference>
<dbReference type="InterPro" id="IPR013912">
    <property type="entry name" value="Adenylate_cyclase-assoc_CAP_C"/>
</dbReference>
<dbReference type="PROSITE" id="PS51329">
    <property type="entry name" value="C_CAP_COFACTOR_C"/>
    <property type="match status" value="1"/>
</dbReference>